<evidence type="ECO:0000256" key="1">
    <source>
        <dbReference type="SAM" id="Coils"/>
    </source>
</evidence>
<reference evidence="2 3" key="1">
    <citation type="journal article" date="2020" name="IScience">
        <title>Genome Sequencing of the Endangered Kingdonia uniflora (Circaeasteraceae, Ranunculales) Reveals Potential Mechanisms of Evolutionary Specialization.</title>
        <authorList>
            <person name="Sun Y."/>
            <person name="Deng T."/>
            <person name="Zhang A."/>
            <person name="Moore M.J."/>
            <person name="Landis J.B."/>
            <person name="Lin N."/>
            <person name="Zhang H."/>
            <person name="Zhang X."/>
            <person name="Huang J."/>
            <person name="Zhang X."/>
            <person name="Sun H."/>
            <person name="Wang H."/>
        </authorList>
    </citation>
    <scope>NUCLEOTIDE SEQUENCE [LARGE SCALE GENOMIC DNA]</scope>
    <source>
        <strain evidence="2">TB1705</strain>
        <tissue evidence="2">Leaf</tissue>
    </source>
</reference>
<dbReference type="AlphaFoldDB" id="A0A7J7L4K6"/>
<sequence length="317" mass="36776">MSYEEVIEVGDNYYLMAQFRYLLTFKVEYRNGLRLLAEAAITTKDKAAGARSRESRRYPASEWVLSKRDSFVMEVVSLSMVNTCAQRAHQAADSRFHIKVAKFREWYLRRLHCDAMLLEWPLNLSELDEEGKKLYDLGRTFFPGKGEEAIYNQVSCLVKWKKDRGIVTVQDIAKSISGDVAENLEVVPVEVEKSSLKRKRHEEKGSSRTKPHASAKMAELELKYYSMAATNLEQLDAEYYEHTFVLSILLKGAKKCLEKKSQEFEALIARFEVQSARLKEFEDQSAHVKKLKDELKLEKEQKELKRLKRLQSSQQNT</sequence>
<comment type="caution">
    <text evidence="2">The sequence shown here is derived from an EMBL/GenBank/DDBJ whole genome shotgun (WGS) entry which is preliminary data.</text>
</comment>
<gene>
    <name evidence="2" type="ORF">GIB67_031781</name>
</gene>
<keyword evidence="1" id="KW-0175">Coiled coil</keyword>
<dbReference type="EMBL" id="JACGCM010002647">
    <property type="protein sequence ID" value="KAF6137502.1"/>
    <property type="molecule type" value="Genomic_DNA"/>
</dbReference>
<keyword evidence="3" id="KW-1185">Reference proteome</keyword>
<protein>
    <submittedName>
        <fullName evidence="2">Uncharacterized protein</fullName>
    </submittedName>
</protein>
<dbReference type="Proteomes" id="UP000541444">
    <property type="component" value="Unassembled WGS sequence"/>
</dbReference>
<organism evidence="2 3">
    <name type="scientific">Kingdonia uniflora</name>
    <dbReference type="NCBI Taxonomy" id="39325"/>
    <lineage>
        <taxon>Eukaryota</taxon>
        <taxon>Viridiplantae</taxon>
        <taxon>Streptophyta</taxon>
        <taxon>Embryophyta</taxon>
        <taxon>Tracheophyta</taxon>
        <taxon>Spermatophyta</taxon>
        <taxon>Magnoliopsida</taxon>
        <taxon>Ranunculales</taxon>
        <taxon>Circaeasteraceae</taxon>
        <taxon>Kingdonia</taxon>
    </lineage>
</organism>
<evidence type="ECO:0000313" key="3">
    <source>
        <dbReference type="Proteomes" id="UP000541444"/>
    </source>
</evidence>
<feature type="coiled-coil region" evidence="1">
    <location>
        <begin position="254"/>
        <end position="317"/>
    </location>
</feature>
<evidence type="ECO:0000313" key="2">
    <source>
        <dbReference type="EMBL" id="KAF6137502.1"/>
    </source>
</evidence>
<accession>A0A7J7L4K6</accession>
<proteinExistence type="predicted"/>
<name>A0A7J7L4K6_9MAGN</name>